<protein>
    <submittedName>
        <fullName evidence="2">Uncharacterized protein</fullName>
    </submittedName>
</protein>
<reference evidence="2 3" key="1">
    <citation type="submission" date="2014-03" db="EMBL/GenBank/DDBJ databases">
        <title>Draft genome of the hookworm Oesophagostomum dentatum.</title>
        <authorList>
            <person name="Mitreva M."/>
        </authorList>
    </citation>
    <scope>NUCLEOTIDE SEQUENCE [LARGE SCALE GENOMIC DNA]</scope>
    <source>
        <strain evidence="2 3">OD-Hann</strain>
    </source>
</reference>
<keyword evidence="3" id="KW-1185">Reference proteome</keyword>
<dbReference type="Proteomes" id="UP000053660">
    <property type="component" value="Unassembled WGS sequence"/>
</dbReference>
<dbReference type="EMBL" id="KN612065">
    <property type="protein sequence ID" value="KHJ76127.1"/>
    <property type="molecule type" value="Genomic_DNA"/>
</dbReference>
<dbReference type="Gene3D" id="1.10.1200.240">
    <property type="match status" value="1"/>
</dbReference>
<accession>A0A0B1RY72</accession>
<dbReference type="OrthoDB" id="5407653at2759"/>
<organism evidence="2 3">
    <name type="scientific">Oesophagostomum dentatum</name>
    <name type="common">Nodular worm</name>
    <dbReference type="NCBI Taxonomy" id="61180"/>
    <lineage>
        <taxon>Eukaryota</taxon>
        <taxon>Metazoa</taxon>
        <taxon>Ecdysozoa</taxon>
        <taxon>Nematoda</taxon>
        <taxon>Chromadorea</taxon>
        <taxon>Rhabditida</taxon>
        <taxon>Rhabditina</taxon>
        <taxon>Rhabditomorpha</taxon>
        <taxon>Strongyloidea</taxon>
        <taxon>Strongylidae</taxon>
        <taxon>Oesophagostomum</taxon>
    </lineage>
</organism>
<proteinExistence type="predicted"/>
<evidence type="ECO:0000313" key="2">
    <source>
        <dbReference type="EMBL" id="KHJ76127.1"/>
    </source>
</evidence>
<sequence>MEYIFRKKSEIKRVKQLAEQAHARRDKNKEARKRREEMKYARRAELLYKISEGERAK</sequence>
<feature type="compositionally biased region" description="Basic and acidic residues" evidence="1">
    <location>
        <begin position="21"/>
        <end position="36"/>
    </location>
</feature>
<feature type="region of interest" description="Disordered" evidence="1">
    <location>
        <begin position="16"/>
        <end position="36"/>
    </location>
</feature>
<dbReference type="AlphaFoldDB" id="A0A0B1RY72"/>
<evidence type="ECO:0000256" key="1">
    <source>
        <dbReference type="SAM" id="MobiDB-lite"/>
    </source>
</evidence>
<name>A0A0B1RY72_OESDE</name>
<evidence type="ECO:0000313" key="3">
    <source>
        <dbReference type="Proteomes" id="UP000053660"/>
    </source>
</evidence>
<gene>
    <name evidence="2" type="ORF">OESDEN_24254</name>
</gene>